<accession>A0ABY5NT70</accession>
<sequence>MKYTFTLLVLFIGFNFSFSQSINPSHIINLCSGQTVQGTSPTTNAYNNLYTSCSTFLPLSTAITLYYVEIESGSTFTFTITPNANVDFDFASWLNPNLSNLGISDRGSQNTIIGVNTVDIGLSLLEPTQLCETPGAAPPNTGVIPGMVRWYDVVPGDGILIAVDHWESSVVSYDLSFGGDAVLNCSVIGKTYEVCDWDRDGKETFDLNTIKDEINNINKTFTIDFFEFEADANTLFATNTLQSPYDVSSTESPKTIYARFKRANGLLARVTEITFIVNDVAKLPEYALELEVCDFDQTKDEYFNLTDIEPQINRLNNSSITYKYYKNEQDALEDNTNYISNPQNYLTRSKTIYIQITANGKCPFVVPLQLKVDTLGFPPKNIDYSEFCADEASDGLVYNLEESIDYFIDGQTKSDFEFSFYNSQNNAISKTNPIQQPTSYKVPFGVQETIYVRIENEKQCFILSELRLDSKERIIRNDQYNVGCEPFLLPPLPAGYNYYTEPNGKGKLIKTYTADAVIYGKRTIYIYGNSLFIDPDYPEFNKCTYETQFTVYNNDCLIPKGISPNGDGLNDSWDLTPFGVTKLSVYNRMGALVYSYGMGYTNQWHGQSNGGAILPSGTYFYSIESINGPKTGWVQIMMEVQ</sequence>
<organism evidence="1 2">
    <name type="scientific">Paenimyroides aestuarii</name>
    <dbReference type="NCBI Taxonomy" id="2968490"/>
    <lineage>
        <taxon>Bacteria</taxon>
        <taxon>Pseudomonadati</taxon>
        <taxon>Bacteroidota</taxon>
        <taxon>Flavobacteriia</taxon>
        <taxon>Flavobacteriales</taxon>
        <taxon>Flavobacteriaceae</taxon>
        <taxon>Paenimyroides</taxon>
    </lineage>
</organism>
<dbReference type="NCBIfam" id="TIGR04131">
    <property type="entry name" value="Bac_Flav_CTERM"/>
    <property type="match status" value="1"/>
</dbReference>
<keyword evidence="2" id="KW-1185">Reference proteome</keyword>
<reference evidence="1 2" key="1">
    <citation type="submission" date="2022-08" db="EMBL/GenBank/DDBJ databases">
        <title>Myroides zhujiangensis sp. nov., a novel bacterium isolated from sediment in the Pearl River Estuary.</title>
        <authorList>
            <person name="Cui L."/>
        </authorList>
    </citation>
    <scope>NUCLEOTIDE SEQUENCE [LARGE SCALE GENOMIC DNA]</scope>
    <source>
        <strain evidence="1 2">SCSIO 72103</strain>
    </source>
</reference>
<evidence type="ECO:0000313" key="1">
    <source>
        <dbReference type="EMBL" id="UUV21643.1"/>
    </source>
</evidence>
<dbReference type="RefSeq" id="WP_257499564.1">
    <property type="nucleotide sequence ID" value="NZ_CP102382.1"/>
</dbReference>
<proteinExistence type="predicted"/>
<dbReference type="InterPro" id="IPR026341">
    <property type="entry name" value="T9SS_type_B"/>
</dbReference>
<evidence type="ECO:0000313" key="2">
    <source>
        <dbReference type="Proteomes" id="UP001317001"/>
    </source>
</evidence>
<name>A0ABY5NT70_9FLAO</name>
<protein>
    <submittedName>
        <fullName evidence="1">Gliding motility-associated C-terminal domain-containing protein</fullName>
    </submittedName>
</protein>
<gene>
    <name evidence="1" type="ORF">NPX36_00905</name>
</gene>
<dbReference type="Proteomes" id="UP001317001">
    <property type="component" value="Chromosome"/>
</dbReference>
<dbReference type="Pfam" id="PF13585">
    <property type="entry name" value="CHU_C"/>
    <property type="match status" value="1"/>
</dbReference>
<dbReference type="EMBL" id="CP102382">
    <property type="protein sequence ID" value="UUV21643.1"/>
    <property type="molecule type" value="Genomic_DNA"/>
</dbReference>